<organism evidence="1 2">
    <name type="scientific">Hypsizygus marmoreus</name>
    <name type="common">White beech mushroom</name>
    <name type="synonym">Agaricus marmoreus</name>
    <dbReference type="NCBI Taxonomy" id="39966"/>
    <lineage>
        <taxon>Eukaryota</taxon>
        <taxon>Fungi</taxon>
        <taxon>Dikarya</taxon>
        <taxon>Basidiomycota</taxon>
        <taxon>Agaricomycotina</taxon>
        <taxon>Agaricomycetes</taxon>
        <taxon>Agaricomycetidae</taxon>
        <taxon>Agaricales</taxon>
        <taxon>Tricholomatineae</taxon>
        <taxon>Lyophyllaceae</taxon>
        <taxon>Hypsizygus</taxon>
    </lineage>
</organism>
<dbReference type="EMBL" id="LUEZ02000124">
    <property type="protein sequence ID" value="RDB16548.1"/>
    <property type="molecule type" value="Genomic_DNA"/>
</dbReference>
<reference evidence="1" key="1">
    <citation type="submission" date="2018-04" db="EMBL/GenBank/DDBJ databases">
        <title>Whole genome sequencing of Hypsizygus marmoreus.</title>
        <authorList>
            <person name="Choi I.-G."/>
            <person name="Min B."/>
            <person name="Kim J.-G."/>
            <person name="Kim S."/>
            <person name="Oh Y.-L."/>
            <person name="Kong W.-S."/>
            <person name="Park H."/>
            <person name="Jeong J."/>
            <person name="Song E.-S."/>
        </authorList>
    </citation>
    <scope>NUCLEOTIDE SEQUENCE [LARGE SCALE GENOMIC DNA]</scope>
    <source>
        <strain evidence="1">51987-8</strain>
    </source>
</reference>
<protein>
    <recommendedName>
        <fullName evidence="3">F-box domain-containing protein</fullName>
    </recommendedName>
</protein>
<evidence type="ECO:0008006" key="3">
    <source>
        <dbReference type="Google" id="ProtNLM"/>
    </source>
</evidence>
<gene>
    <name evidence="1" type="ORF">Hypma_002913</name>
</gene>
<dbReference type="InParanoid" id="A0A369J3I8"/>
<dbReference type="AlphaFoldDB" id="A0A369J3I8"/>
<dbReference type="Proteomes" id="UP000076154">
    <property type="component" value="Unassembled WGS sequence"/>
</dbReference>
<comment type="caution">
    <text evidence="1">The sequence shown here is derived from an EMBL/GenBank/DDBJ whole genome shotgun (WGS) entry which is preliminary data.</text>
</comment>
<sequence>MLLASSIPEDVIITIVEPFIHDRPTLKSCALIAQSFRFPSQKLLYTEIRLHLTRSDPNPPTRAQRLHEIVTKNPLLGTFVRKLDLLCEAKADDGAGVLNLMTQLRKLKVVILPQWGTDDPCPWGSLGPGLRDGLCHLMRIPELEHVHLHGMSGFPVEHLPSASKVVDVTLSTVSLDNTAVSVTLPSIFFRGFGYEAVLKSIDIDTCQLVLRMSANTLEHFRFSVMDVSTGFLDDPIGLQKLDLSPLKTLQSLQISFSLDLSRSRLADFESFLATSIPVCNSLISFTLEDTMNSHWYTIDRILCDARCLSKTRISIRDVCHVFSNGKGARFIWVTNWFGNMRGKGLINDYGGYRLCSSTLHGTVMLTVSDIAEDILIAILDGLHADQPALRACPHTARLFRLPSQKLLVFKNEFYYIQRREHPISPARRIQVGDAPRRSARCLEMMSPTASAAATRASMWDCGAT</sequence>
<proteinExistence type="predicted"/>
<evidence type="ECO:0000313" key="1">
    <source>
        <dbReference type="EMBL" id="RDB16548.1"/>
    </source>
</evidence>
<accession>A0A369J3I8</accession>
<evidence type="ECO:0000313" key="2">
    <source>
        <dbReference type="Proteomes" id="UP000076154"/>
    </source>
</evidence>
<dbReference type="SUPFAM" id="SSF52047">
    <property type="entry name" value="RNI-like"/>
    <property type="match status" value="1"/>
</dbReference>
<dbReference type="OrthoDB" id="3022813at2759"/>
<name>A0A369J3I8_HYPMA</name>
<keyword evidence="2" id="KW-1185">Reference proteome</keyword>